<accession>A0A423WP42</accession>
<dbReference type="Pfam" id="PF00098">
    <property type="entry name" value="zf-CCHC"/>
    <property type="match status" value="1"/>
</dbReference>
<evidence type="ECO:0000313" key="4">
    <source>
        <dbReference type="Proteomes" id="UP000284375"/>
    </source>
</evidence>
<dbReference type="GO" id="GO:0003676">
    <property type="term" value="F:nucleic acid binding"/>
    <property type="evidence" value="ECO:0007669"/>
    <property type="project" value="InterPro"/>
</dbReference>
<proteinExistence type="predicted"/>
<dbReference type="EMBL" id="LJZO01000001">
    <property type="protein sequence ID" value="ROW05131.1"/>
    <property type="molecule type" value="Genomic_DNA"/>
</dbReference>
<keyword evidence="1" id="KW-0863">Zinc-finger</keyword>
<name>A0A423WP42_CYTCH</name>
<dbReference type="PROSITE" id="PS50158">
    <property type="entry name" value="ZF_CCHC"/>
    <property type="match status" value="1"/>
</dbReference>
<dbReference type="InterPro" id="IPR036875">
    <property type="entry name" value="Znf_CCHC_sf"/>
</dbReference>
<reference evidence="3 4" key="1">
    <citation type="submission" date="2015-09" db="EMBL/GenBank/DDBJ databases">
        <title>Host preference determinants of Valsa canker pathogens revealed by comparative genomics.</title>
        <authorList>
            <person name="Yin Z."/>
            <person name="Huang L."/>
        </authorList>
    </citation>
    <scope>NUCLEOTIDE SEQUENCE [LARGE SCALE GENOMIC DNA]</scope>
    <source>
        <strain evidence="3 4">YSFL</strain>
    </source>
</reference>
<dbReference type="InterPro" id="IPR001878">
    <property type="entry name" value="Znf_CCHC"/>
</dbReference>
<feature type="domain" description="CCHC-type" evidence="2">
    <location>
        <begin position="527"/>
        <end position="543"/>
    </location>
</feature>
<gene>
    <name evidence="3" type="ORF">VSDG_00237</name>
</gene>
<dbReference type="GO" id="GO:0008270">
    <property type="term" value="F:zinc ion binding"/>
    <property type="evidence" value="ECO:0007669"/>
    <property type="project" value="UniProtKB-KW"/>
</dbReference>
<sequence length="765" mass="87860">MLTSSVIEVRDKLRTAGLAANEIDPYVIYSKVCSTIPKCTGDFIGDLIWRFIKRQREDFDSLEAFQKEYQYLRRRMQELNVCPPDKFMVFGTLKKLEATMPRAYPFLEREFEADNLTWDGLMEAISREKNREKAPALAALALGQRPTQQPTSNTDWEAVFRTLPKLKGVDEDIVRSLSWCHECRGFMWKGYSHHSTALRNGCGNCHPYGECPNWRYDQQRSRSHEREETQQPRSHEVLQVFGAGSKAPSFTPALIPATSVAIKVGQILRVLKGLDLDVLPNVDIDGGHIDAADLLVRISVLADDSKSALSQFRNKVEQDKKDGSLKQALMPIDSFRRKANPTGWDSHDLALDALWTELVMEVVRLGEGAIEEKHLVKPSGPLDAAMMSLWEYPTFSTLHAEYGHVHDRSNPCLRLHDDRIGPNAWVRTQDRIPIRHHFVKGGVPWADEIPNWEIIEEKCAAFNKTLIQRARVVVLVGKENSRNWQRFFDATDRFQLVKFNGLVDDCTIKMPPHVYQNTPSFWLPPTRCSNCRKEGHFIIDCPEPLVCPRYSGPHMVKEGHFIADCPEPLVCPRYSGFYIVKECPEPMNHLPEMTGEEAWKLLDEAVRERDPSRLDEIKEKIQVYVKAQPTTFEKLLIYVKAQPTTTFVELEKTSEEAWKLLDEAKLGYTSRDYPEDRVEAERTVVKCYNCNEEGHHGLYLIFKERANLLSITLTNMDLQGNLGKKYTVNYRLPLRRAPTTFCHIESPEISNSLWLANHFEIFVIQ</sequence>
<protein>
    <recommendedName>
        <fullName evidence="2">CCHC-type domain-containing protein</fullName>
    </recommendedName>
</protein>
<comment type="caution">
    <text evidence="3">The sequence shown here is derived from an EMBL/GenBank/DDBJ whole genome shotgun (WGS) entry which is preliminary data.</text>
</comment>
<keyword evidence="4" id="KW-1185">Reference proteome</keyword>
<dbReference type="Gene3D" id="4.10.60.10">
    <property type="entry name" value="Zinc finger, CCHC-type"/>
    <property type="match status" value="1"/>
</dbReference>
<evidence type="ECO:0000256" key="1">
    <source>
        <dbReference type="PROSITE-ProRule" id="PRU00047"/>
    </source>
</evidence>
<dbReference type="OrthoDB" id="5102629at2759"/>
<evidence type="ECO:0000259" key="2">
    <source>
        <dbReference type="PROSITE" id="PS50158"/>
    </source>
</evidence>
<keyword evidence="1" id="KW-0479">Metal-binding</keyword>
<dbReference type="SUPFAM" id="SSF57756">
    <property type="entry name" value="Retrovirus zinc finger-like domains"/>
    <property type="match status" value="1"/>
</dbReference>
<dbReference type="STRING" id="252740.A0A423WP42"/>
<organism evidence="3 4">
    <name type="scientific">Cytospora chrysosperma</name>
    <name type="common">Cytospora canker fungus</name>
    <name type="synonym">Sphaeria chrysosperma</name>
    <dbReference type="NCBI Taxonomy" id="252740"/>
    <lineage>
        <taxon>Eukaryota</taxon>
        <taxon>Fungi</taxon>
        <taxon>Dikarya</taxon>
        <taxon>Ascomycota</taxon>
        <taxon>Pezizomycotina</taxon>
        <taxon>Sordariomycetes</taxon>
        <taxon>Sordariomycetidae</taxon>
        <taxon>Diaporthales</taxon>
        <taxon>Cytosporaceae</taxon>
        <taxon>Cytospora</taxon>
    </lineage>
</organism>
<keyword evidence="1" id="KW-0862">Zinc</keyword>
<evidence type="ECO:0000313" key="3">
    <source>
        <dbReference type="EMBL" id="ROW05131.1"/>
    </source>
</evidence>
<dbReference type="AlphaFoldDB" id="A0A423WP42"/>
<dbReference type="SMART" id="SM00343">
    <property type="entry name" value="ZnF_C2HC"/>
    <property type="match status" value="2"/>
</dbReference>
<dbReference type="Proteomes" id="UP000284375">
    <property type="component" value="Unassembled WGS sequence"/>
</dbReference>